<accession>A0A0A9DY86</accession>
<dbReference type="EMBL" id="GBRH01206237">
    <property type="protein sequence ID" value="JAD91658.1"/>
    <property type="molecule type" value="Transcribed_RNA"/>
</dbReference>
<reference evidence="1" key="1">
    <citation type="submission" date="2014-09" db="EMBL/GenBank/DDBJ databases">
        <authorList>
            <person name="Magalhaes I.L.F."/>
            <person name="Oliveira U."/>
            <person name="Santos F.R."/>
            <person name="Vidigal T.H.D.A."/>
            <person name="Brescovit A.D."/>
            <person name="Santos A.J."/>
        </authorList>
    </citation>
    <scope>NUCLEOTIDE SEQUENCE</scope>
    <source>
        <tissue evidence="1">Shoot tissue taken approximately 20 cm above the soil surface</tissue>
    </source>
</reference>
<proteinExistence type="predicted"/>
<reference evidence="1" key="2">
    <citation type="journal article" date="2015" name="Data Brief">
        <title>Shoot transcriptome of the giant reed, Arundo donax.</title>
        <authorList>
            <person name="Barrero R.A."/>
            <person name="Guerrero F.D."/>
            <person name="Moolhuijzen P."/>
            <person name="Goolsby J.A."/>
            <person name="Tidwell J."/>
            <person name="Bellgard S.E."/>
            <person name="Bellgard M.I."/>
        </authorList>
    </citation>
    <scope>NUCLEOTIDE SEQUENCE</scope>
    <source>
        <tissue evidence="1">Shoot tissue taken approximately 20 cm above the soil surface</tissue>
    </source>
</reference>
<sequence length="36" mass="4488">MLIENTRLRKNIKLSEPMFESHRYIELLHCNMHYNL</sequence>
<protein>
    <submittedName>
        <fullName evidence="1">Uncharacterized protein</fullName>
    </submittedName>
</protein>
<organism evidence="1">
    <name type="scientific">Arundo donax</name>
    <name type="common">Giant reed</name>
    <name type="synonym">Donax arundinaceus</name>
    <dbReference type="NCBI Taxonomy" id="35708"/>
    <lineage>
        <taxon>Eukaryota</taxon>
        <taxon>Viridiplantae</taxon>
        <taxon>Streptophyta</taxon>
        <taxon>Embryophyta</taxon>
        <taxon>Tracheophyta</taxon>
        <taxon>Spermatophyta</taxon>
        <taxon>Magnoliopsida</taxon>
        <taxon>Liliopsida</taxon>
        <taxon>Poales</taxon>
        <taxon>Poaceae</taxon>
        <taxon>PACMAD clade</taxon>
        <taxon>Arundinoideae</taxon>
        <taxon>Arundineae</taxon>
        <taxon>Arundo</taxon>
    </lineage>
</organism>
<dbReference type="AlphaFoldDB" id="A0A0A9DY86"/>
<name>A0A0A9DY86_ARUDO</name>
<evidence type="ECO:0000313" key="1">
    <source>
        <dbReference type="EMBL" id="JAD91658.1"/>
    </source>
</evidence>